<dbReference type="GeneID" id="26517399"/>
<dbReference type="KEGG" id="vg:26517399"/>
<evidence type="ECO:0000313" key="2">
    <source>
        <dbReference type="Proteomes" id="UP000202743"/>
    </source>
</evidence>
<dbReference type="EMBL" id="KR063278">
    <property type="protein sequence ID" value="AKJ72476.1"/>
    <property type="molecule type" value="Genomic_DNA"/>
</dbReference>
<reference evidence="1 2" key="1">
    <citation type="journal article" date="2015" name="PLoS ONE">
        <title>Lysis to Kill: Evaluation of the Lytic Abilities, and Genomics of Nine Bacteriophages Infective for Gordonia spp. and Their Potential Use in Activated Sludge Foam Biocontrol.</title>
        <authorList>
            <person name="Dyson Z.A."/>
            <person name="Tucci J."/>
            <person name="Seviour R.J."/>
            <person name="Petrovski S."/>
        </authorList>
    </citation>
    <scope>NUCLEOTIDE SEQUENCE [LARGE SCALE GENOMIC DNA]</scope>
</reference>
<name>A0A0K0N749_9CAUD</name>
<dbReference type="RefSeq" id="YP_009189176.1">
    <property type="nucleotide sequence ID" value="NC_028673.1"/>
</dbReference>
<evidence type="ECO:0000313" key="1">
    <source>
        <dbReference type="EMBL" id="AKJ72476.1"/>
    </source>
</evidence>
<organism evidence="1 2">
    <name type="scientific">Gordonia phage GMA7</name>
    <dbReference type="NCBI Taxonomy" id="1647286"/>
    <lineage>
        <taxon>Viruses</taxon>
        <taxon>Duplodnaviria</taxon>
        <taxon>Heunggongvirae</taxon>
        <taxon>Uroviricota</taxon>
        <taxon>Caudoviricetes</taxon>
        <taxon>Getseptimavirus</taxon>
        <taxon>Getseptimavirus GMA7</taxon>
    </lineage>
</organism>
<sequence>MIITLKIELDNPRVPVEEDELENFLSEEGIEEDDLDSDLLEKLGTAALDAIVEDADGIDDISGSIGGSLKKLTLQHVQFDDESEIDLP</sequence>
<gene>
    <name evidence="1" type="ORF">GMA7_39</name>
</gene>
<dbReference type="Proteomes" id="UP000202743">
    <property type="component" value="Segment"/>
</dbReference>
<proteinExistence type="predicted"/>
<keyword evidence="2" id="KW-1185">Reference proteome</keyword>
<accession>A0A0K0N749</accession>
<protein>
    <submittedName>
        <fullName evidence="1">Uncharacterized protein</fullName>
    </submittedName>
</protein>